<dbReference type="Proteomes" id="UP001595796">
    <property type="component" value="Unassembled WGS sequence"/>
</dbReference>
<evidence type="ECO:0000313" key="2">
    <source>
        <dbReference type="Proteomes" id="UP001595796"/>
    </source>
</evidence>
<dbReference type="EMBL" id="JBHSJF010000006">
    <property type="protein sequence ID" value="MFC5069219.1"/>
    <property type="molecule type" value="Genomic_DNA"/>
</dbReference>
<dbReference type="RefSeq" id="WP_162799766.1">
    <property type="nucleotide sequence ID" value="NZ_JBHSJF010000006.1"/>
</dbReference>
<name>A0ABV9Z3X6_9HYPH</name>
<organism evidence="1 2">
    <name type="scientific">Flaviflagellibacter deserti</name>
    <dbReference type="NCBI Taxonomy" id="2267266"/>
    <lineage>
        <taxon>Bacteria</taxon>
        <taxon>Pseudomonadati</taxon>
        <taxon>Pseudomonadota</taxon>
        <taxon>Alphaproteobacteria</taxon>
        <taxon>Hyphomicrobiales</taxon>
        <taxon>Flaviflagellibacter</taxon>
    </lineage>
</organism>
<proteinExistence type="predicted"/>
<keyword evidence="2" id="KW-1185">Reference proteome</keyword>
<accession>A0ABV9Z3X6</accession>
<evidence type="ECO:0000313" key="1">
    <source>
        <dbReference type="EMBL" id="MFC5069219.1"/>
    </source>
</evidence>
<protein>
    <submittedName>
        <fullName evidence="1">Uncharacterized protein</fullName>
    </submittedName>
</protein>
<comment type="caution">
    <text evidence="1">The sequence shown here is derived from an EMBL/GenBank/DDBJ whole genome shotgun (WGS) entry which is preliminary data.</text>
</comment>
<sequence length="52" mass="5812">MPTAVYTSANFPARETIVERFLGWLTQLSTVPEGGTDSGRDLAIYHSMYRGF</sequence>
<gene>
    <name evidence="1" type="ORF">ACFPFW_14475</name>
</gene>
<reference evidence="2" key="1">
    <citation type="journal article" date="2019" name="Int. J. Syst. Evol. Microbiol.">
        <title>The Global Catalogue of Microorganisms (GCM) 10K type strain sequencing project: providing services to taxonomists for standard genome sequencing and annotation.</title>
        <authorList>
            <consortium name="The Broad Institute Genomics Platform"/>
            <consortium name="The Broad Institute Genome Sequencing Center for Infectious Disease"/>
            <person name="Wu L."/>
            <person name="Ma J."/>
        </authorList>
    </citation>
    <scope>NUCLEOTIDE SEQUENCE [LARGE SCALE GENOMIC DNA]</scope>
    <source>
        <strain evidence="2">CGMCC 1.16444</strain>
    </source>
</reference>